<protein>
    <recommendedName>
        <fullName evidence="6">HTH-type transcriptional regulator SarZ</fullName>
    </recommendedName>
    <alternativeName>
        <fullName evidence="7">Staphylococcal accessory regulator Z</fullName>
    </alternativeName>
</protein>
<evidence type="ECO:0000256" key="5">
    <source>
        <dbReference type="ARBA" id="ARBA00046337"/>
    </source>
</evidence>
<dbReference type="InterPro" id="IPR036390">
    <property type="entry name" value="WH_DNA-bd_sf"/>
</dbReference>
<comment type="similarity">
    <text evidence="5">Belongs to the SarZ family.</text>
</comment>
<keyword evidence="2" id="KW-0805">Transcription regulation</keyword>
<evidence type="ECO:0000256" key="2">
    <source>
        <dbReference type="ARBA" id="ARBA00023015"/>
    </source>
</evidence>
<evidence type="ECO:0000313" key="9">
    <source>
        <dbReference type="EMBL" id="SCC72221.1"/>
    </source>
</evidence>
<dbReference type="GO" id="GO:0005737">
    <property type="term" value="C:cytoplasm"/>
    <property type="evidence" value="ECO:0007669"/>
    <property type="project" value="UniProtKB-SubCell"/>
</dbReference>
<dbReference type="Gene3D" id="1.10.10.10">
    <property type="entry name" value="Winged helix-like DNA-binding domain superfamily/Winged helix DNA-binding domain"/>
    <property type="match status" value="1"/>
</dbReference>
<dbReference type="InterPro" id="IPR000835">
    <property type="entry name" value="HTH_MarR-typ"/>
</dbReference>
<dbReference type="Proteomes" id="UP000243661">
    <property type="component" value="Unassembled WGS sequence"/>
</dbReference>
<dbReference type="PROSITE" id="PS50995">
    <property type="entry name" value="HTH_MARR_2"/>
    <property type="match status" value="1"/>
</dbReference>
<feature type="domain" description="HTH marR-type" evidence="8">
    <location>
        <begin position="9"/>
        <end position="139"/>
    </location>
</feature>
<reference evidence="9 10" key="1">
    <citation type="submission" date="2016-08" db="EMBL/GenBank/DDBJ databases">
        <authorList>
            <person name="Seilhamer J.J."/>
        </authorList>
    </citation>
    <scope>NUCLEOTIDE SEQUENCE [LARGE SCALE GENOMIC DNA]</scope>
    <source>
        <strain evidence="9 10">ANC 4874</strain>
    </source>
</reference>
<dbReference type="GO" id="GO:0003700">
    <property type="term" value="F:DNA-binding transcription factor activity"/>
    <property type="evidence" value="ECO:0007669"/>
    <property type="project" value="InterPro"/>
</dbReference>
<dbReference type="PANTHER" id="PTHR42756">
    <property type="entry name" value="TRANSCRIPTIONAL REGULATOR, MARR"/>
    <property type="match status" value="1"/>
</dbReference>
<dbReference type="PANTHER" id="PTHR42756:SF1">
    <property type="entry name" value="TRANSCRIPTIONAL REPRESSOR OF EMRAB OPERON"/>
    <property type="match status" value="1"/>
</dbReference>
<evidence type="ECO:0000259" key="8">
    <source>
        <dbReference type="PROSITE" id="PS50995"/>
    </source>
</evidence>
<name>A0A1C4GWN7_9GAMM</name>
<dbReference type="GO" id="GO:0003677">
    <property type="term" value="F:DNA binding"/>
    <property type="evidence" value="ECO:0007669"/>
    <property type="project" value="UniProtKB-KW"/>
</dbReference>
<evidence type="ECO:0000256" key="3">
    <source>
        <dbReference type="ARBA" id="ARBA00023125"/>
    </source>
</evidence>
<keyword evidence="3 9" id="KW-0238">DNA-binding</keyword>
<comment type="subcellular location">
    <subcellularLocation>
        <location evidence="1">Cytoplasm</location>
    </subcellularLocation>
</comment>
<gene>
    <name evidence="9" type="ORF">GA0116959_10874</name>
</gene>
<proteinExistence type="inferred from homology"/>
<evidence type="ECO:0000313" key="10">
    <source>
        <dbReference type="Proteomes" id="UP000243661"/>
    </source>
</evidence>
<evidence type="ECO:0000256" key="1">
    <source>
        <dbReference type="ARBA" id="ARBA00004496"/>
    </source>
</evidence>
<accession>A0A1C4GWN7</accession>
<dbReference type="InterPro" id="IPR055166">
    <property type="entry name" value="Transc_reg_Sar_Rot_HTH"/>
</dbReference>
<evidence type="ECO:0000256" key="6">
    <source>
        <dbReference type="ARBA" id="ARBA00047188"/>
    </source>
</evidence>
<evidence type="ECO:0000256" key="4">
    <source>
        <dbReference type="ARBA" id="ARBA00023163"/>
    </source>
</evidence>
<dbReference type="AlphaFoldDB" id="A0A1C4GWN7"/>
<dbReference type="Pfam" id="PF22381">
    <property type="entry name" value="Staph_reg_Sar_Rot"/>
    <property type="match status" value="1"/>
</dbReference>
<sequence>MMAEISFLENQVCFAMYSATNAMIRQYRPLLQAYDLTYPQFIVLLALYEKDNVSISEIGQKTLFDSGTLTPIIKKLEEKAFLKRIVVKEDERMKKVVLLDKALSKKDEIISIPFKLACSLGMDPNDLVAIHNLSHRFLKSLETAKSECLSN</sequence>
<keyword evidence="4" id="KW-0804">Transcription</keyword>
<dbReference type="SMART" id="SM00347">
    <property type="entry name" value="HTH_MARR"/>
    <property type="match status" value="1"/>
</dbReference>
<dbReference type="InterPro" id="IPR036388">
    <property type="entry name" value="WH-like_DNA-bd_sf"/>
</dbReference>
<dbReference type="SUPFAM" id="SSF46785">
    <property type="entry name" value="Winged helix' DNA-binding domain"/>
    <property type="match status" value="1"/>
</dbReference>
<evidence type="ECO:0000256" key="7">
    <source>
        <dbReference type="ARBA" id="ARBA00047207"/>
    </source>
</evidence>
<organism evidence="9 10">
    <name type="scientific">Acinetobacter albensis</name>
    <dbReference type="NCBI Taxonomy" id="1673609"/>
    <lineage>
        <taxon>Bacteria</taxon>
        <taxon>Pseudomonadati</taxon>
        <taxon>Pseudomonadota</taxon>
        <taxon>Gammaproteobacteria</taxon>
        <taxon>Moraxellales</taxon>
        <taxon>Moraxellaceae</taxon>
        <taxon>Acinetobacter</taxon>
    </lineage>
</organism>
<dbReference type="EMBL" id="FMBK01000008">
    <property type="protein sequence ID" value="SCC72221.1"/>
    <property type="molecule type" value="Genomic_DNA"/>
</dbReference>